<evidence type="ECO:0000313" key="2">
    <source>
        <dbReference type="EMBL" id="MET3617163.1"/>
    </source>
</evidence>
<gene>
    <name evidence="2" type="ORF">ABID14_000791</name>
</gene>
<dbReference type="Proteomes" id="UP001549162">
    <property type="component" value="Unassembled WGS sequence"/>
</dbReference>
<reference evidence="2 3" key="1">
    <citation type="submission" date="2024-06" db="EMBL/GenBank/DDBJ databases">
        <title>Genomic Encyclopedia of Type Strains, Phase IV (KMG-IV): sequencing the most valuable type-strain genomes for metagenomic binning, comparative biology and taxonomic classification.</title>
        <authorList>
            <person name="Goeker M."/>
        </authorList>
    </citation>
    <scope>NUCLEOTIDE SEQUENCE [LARGE SCALE GENOMIC DNA]</scope>
    <source>
        <strain evidence="2 3">DSM 21460</strain>
    </source>
</reference>
<keyword evidence="3" id="KW-1185">Reference proteome</keyword>
<keyword evidence="1" id="KW-1133">Transmembrane helix</keyword>
<dbReference type="InterPro" id="IPR018710">
    <property type="entry name" value="DUF2232"/>
</dbReference>
<feature type="transmembrane region" description="Helical" evidence="1">
    <location>
        <begin position="274"/>
        <end position="299"/>
    </location>
</feature>
<sequence>MEKKTDYLSLVKLFLRSIFISIIGAIFPFIYILFPSMFIVESIKEGILKVMGTLALVVGVVSLGFGAIYGLVIFTIFAPLILMFYYMIITNKSVAQTIIVTAFTFFTSILVLMYAFGINAEVLNSNDTYLNIANFYKEIATKTNLSLTEISSLEQNFQYMYRSFLQSLPSILIIASLILSYITYTMVGRTLITKGKFITQPSSLEFLRIPQNIVILSLITAIGVYIFKDNLGALAEVFNINLVNIIGFFLFATGLGVVKFNLTRFGVKRFMQGVFVMFCITFSFLQIFVAVIGAFDYIFNFRKLRN</sequence>
<accession>A0ABV2J975</accession>
<feature type="transmembrane region" description="Helical" evidence="1">
    <location>
        <begin position="95"/>
        <end position="116"/>
    </location>
</feature>
<keyword evidence="1" id="KW-0812">Transmembrane</keyword>
<comment type="caution">
    <text evidence="2">The sequence shown here is derived from an EMBL/GenBank/DDBJ whole genome shotgun (WGS) entry which is preliminary data.</text>
</comment>
<evidence type="ECO:0000256" key="1">
    <source>
        <dbReference type="SAM" id="Phobius"/>
    </source>
</evidence>
<dbReference type="EMBL" id="JBEPMA010000003">
    <property type="protein sequence ID" value="MET3617163.1"/>
    <property type="molecule type" value="Genomic_DNA"/>
</dbReference>
<evidence type="ECO:0000313" key="3">
    <source>
        <dbReference type="Proteomes" id="UP001549162"/>
    </source>
</evidence>
<feature type="transmembrane region" description="Helical" evidence="1">
    <location>
        <begin position="168"/>
        <end position="188"/>
    </location>
</feature>
<keyword evidence="1" id="KW-0472">Membrane</keyword>
<feature type="transmembrane region" description="Helical" evidence="1">
    <location>
        <begin position="13"/>
        <end position="34"/>
    </location>
</feature>
<proteinExistence type="predicted"/>
<protein>
    <submittedName>
        <fullName evidence="2">Uncharacterized protein YybS (DUF2232 family)</fullName>
    </submittedName>
</protein>
<name>A0ABV2J975_9FIRM</name>
<dbReference type="RefSeq" id="WP_354367340.1">
    <property type="nucleotide sequence ID" value="NZ_JBEPMA010000003.1"/>
</dbReference>
<feature type="transmembrane region" description="Helical" evidence="1">
    <location>
        <begin position="209"/>
        <end position="227"/>
    </location>
</feature>
<feature type="transmembrane region" description="Helical" evidence="1">
    <location>
        <begin position="71"/>
        <end position="88"/>
    </location>
</feature>
<dbReference type="Pfam" id="PF09991">
    <property type="entry name" value="DUF2232"/>
    <property type="match status" value="1"/>
</dbReference>
<organism evidence="2 3">
    <name type="scientific">Peptoniphilus olsenii</name>
    <dbReference type="NCBI Taxonomy" id="411570"/>
    <lineage>
        <taxon>Bacteria</taxon>
        <taxon>Bacillati</taxon>
        <taxon>Bacillota</taxon>
        <taxon>Tissierellia</taxon>
        <taxon>Tissierellales</taxon>
        <taxon>Peptoniphilaceae</taxon>
        <taxon>Peptoniphilus</taxon>
    </lineage>
</organism>
<feature type="transmembrane region" description="Helical" evidence="1">
    <location>
        <begin position="239"/>
        <end position="262"/>
    </location>
</feature>